<evidence type="ECO:0000313" key="3">
    <source>
        <dbReference type="Proteomes" id="UP000324222"/>
    </source>
</evidence>
<evidence type="ECO:0000256" key="1">
    <source>
        <dbReference type="SAM" id="MobiDB-lite"/>
    </source>
</evidence>
<organism evidence="2 3">
    <name type="scientific">Portunus trituberculatus</name>
    <name type="common">Swimming crab</name>
    <name type="synonym">Neptunus trituberculatus</name>
    <dbReference type="NCBI Taxonomy" id="210409"/>
    <lineage>
        <taxon>Eukaryota</taxon>
        <taxon>Metazoa</taxon>
        <taxon>Ecdysozoa</taxon>
        <taxon>Arthropoda</taxon>
        <taxon>Crustacea</taxon>
        <taxon>Multicrustacea</taxon>
        <taxon>Malacostraca</taxon>
        <taxon>Eumalacostraca</taxon>
        <taxon>Eucarida</taxon>
        <taxon>Decapoda</taxon>
        <taxon>Pleocyemata</taxon>
        <taxon>Brachyura</taxon>
        <taxon>Eubrachyura</taxon>
        <taxon>Portunoidea</taxon>
        <taxon>Portunidae</taxon>
        <taxon>Portuninae</taxon>
        <taxon>Portunus</taxon>
    </lineage>
</organism>
<protein>
    <submittedName>
        <fullName evidence="2">Uncharacterized protein</fullName>
    </submittedName>
</protein>
<name>A0A5B7ES08_PORTR</name>
<dbReference type="EMBL" id="VSRR010003419">
    <property type="protein sequence ID" value="MPC36058.1"/>
    <property type="molecule type" value="Genomic_DNA"/>
</dbReference>
<feature type="region of interest" description="Disordered" evidence="1">
    <location>
        <begin position="52"/>
        <end position="78"/>
    </location>
</feature>
<feature type="compositionally biased region" description="Low complexity" evidence="1">
    <location>
        <begin position="69"/>
        <end position="78"/>
    </location>
</feature>
<keyword evidence="3" id="KW-1185">Reference proteome</keyword>
<dbReference type="Proteomes" id="UP000324222">
    <property type="component" value="Unassembled WGS sequence"/>
</dbReference>
<sequence length="78" mass="8869">MAPRHIDMETDTLKGTGISKMQQFFVCQLNTEYNNNKTHLYITPQVGGDTWEQCQPSHARNSHPHPHTLTHTTIALTP</sequence>
<comment type="caution">
    <text evidence="2">The sequence shown here is derived from an EMBL/GenBank/DDBJ whole genome shotgun (WGS) entry which is preliminary data.</text>
</comment>
<reference evidence="2 3" key="1">
    <citation type="submission" date="2019-05" db="EMBL/GenBank/DDBJ databases">
        <title>Another draft genome of Portunus trituberculatus and its Hox gene families provides insights of decapod evolution.</title>
        <authorList>
            <person name="Jeong J.-H."/>
            <person name="Song I."/>
            <person name="Kim S."/>
            <person name="Choi T."/>
            <person name="Kim D."/>
            <person name="Ryu S."/>
            <person name="Kim W."/>
        </authorList>
    </citation>
    <scope>NUCLEOTIDE SEQUENCE [LARGE SCALE GENOMIC DNA]</scope>
    <source>
        <tissue evidence="2">Muscle</tissue>
    </source>
</reference>
<dbReference type="AlphaFoldDB" id="A0A5B7ES08"/>
<proteinExistence type="predicted"/>
<evidence type="ECO:0000313" key="2">
    <source>
        <dbReference type="EMBL" id="MPC36058.1"/>
    </source>
</evidence>
<gene>
    <name evidence="2" type="ORF">E2C01_029504</name>
</gene>
<accession>A0A5B7ES08</accession>